<organism evidence="1 2">
    <name type="scientific">Pseudomonas phage Phabio</name>
    <dbReference type="NCBI Taxonomy" id="2006668"/>
    <lineage>
        <taxon>Viruses</taxon>
        <taxon>Duplodnaviria</taxon>
        <taxon>Heunggongvirae</taxon>
        <taxon>Uroviricota</taxon>
        <taxon>Caudoviricetes</taxon>
        <taxon>Chimalliviridae</taxon>
        <taxon>Phabiovirus</taxon>
        <taxon>Phabiovirus phabio</taxon>
    </lineage>
</organism>
<dbReference type="Proteomes" id="UP000225448">
    <property type="component" value="Segment"/>
</dbReference>
<sequence length="117" mass="13599">MDRLLELQANTTVIRNESDRMDSIIKLSKALSVEIDAKINLDDKEAVGKLIDAASNWELTVLVGTQINHIIECEPKFCKDLPKDLKHYKDHFKVYQVKHFQNFRDGIRVPTKEQMFL</sequence>
<accession>A0A1Y0STY9</accession>
<evidence type="ECO:0000313" key="1">
    <source>
        <dbReference type="EMBL" id="ARV76971.1"/>
    </source>
</evidence>
<protein>
    <submittedName>
        <fullName evidence="1">Uncharacterized protein</fullName>
    </submittedName>
</protein>
<keyword evidence="2" id="KW-1185">Reference proteome</keyword>
<reference evidence="1 2" key="1">
    <citation type="submission" date="2017-05" db="EMBL/GenBank/DDBJ databases">
        <authorList>
            <person name="Song R."/>
            <person name="Chenine A.L."/>
            <person name="Ruprecht R.M."/>
        </authorList>
    </citation>
    <scope>NUCLEOTIDE SEQUENCE [LARGE SCALE GENOMIC DNA]</scope>
</reference>
<gene>
    <name evidence="1" type="ORF">PHABIO_340</name>
</gene>
<dbReference type="EMBL" id="MF042360">
    <property type="protein sequence ID" value="ARV76971.1"/>
    <property type="molecule type" value="Genomic_DNA"/>
</dbReference>
<evidence type="ECO:0000313" key="2">
    <source>
        <dbReference type="Proteomes" id="UP000225448"/>
    </source>
</evidence>
<proteinExistence type="predicted"/>
<name>A0A1Y0STY9_9CAUD</name>